<feature type="active site" evidence="5">
    <location>
        <position position="267"/>
    </location>
</feature>
<dbReference type="GO" id="GO:0005737">
    <property type="term" value="C:cytoplasm"/>
    <property type="evidence" value="ECO:0007669"/>
    <property type="project" value="UniProtKB-SubCell"/>
</dbReference>
<comment type="catalytic activity">
    <reaction evidence="5">
        <text>6-carboxyhexanoyl-[ACP] methyl ester + H2O = 6-carboxyhexanoyl-[ACP] + methanol + H(+)</text>
        <dbReference type="Rhea" id="RHEA:42700"/>
        <dbReference type="Rhea" id="RHEA-COMP:9955"/>
        <dbReference type="Rhea" id="RHEA-COMP:10186"/>
        <dbReference type="ChEBI" id="CHEBI:15377"/>
        <dbReference type="ChEBI" id="CHEBI:15378"/>
        <dbReference type="ChEBI" id="CHEBI:17790"/>
        <dbReference type="ChEBI" id="CHEBI:78846"/>
        <dbReference type="ChEBI" id="CHEBI:82735"/>
        <dbReference type="EC" id="3.1.1.85"/>
    </reaction>
</comment>
<dbReference type="Proteomes" id="UP000245790">
    <property type="component" value="Unassembled WGS sequence"/>
</dbReference>
<comment type="similarity">
    <text evidence="5">Belongs to the AB hydrolase superfamily. Carboxylesterase BioH family.</text>
</comment>
<dbReference type="PRINTS" id="PR00111">
    <property type="entry name" value="ABHYDROLASE"/>
</dbReference>
<accession>A0A316FVS1</accession>
<comment type="subcellular location">
    <subcellularLocation>
        <location evidence="5">Cytoplasm</location>
    </subcellularLocation>
</comment>
<feature type="binding site" evidence="5">
    <location>
        <position position="52"/>
    </location>
    <ligand>
        <name>substrate</name>
    </ligand>
</feature>
<dbReference type="UniPathway" id="UPA00078"/>
<dbReference type="Pfam" id="PF00561">
    <property type="entry name" value="Abhydrolase_1"/>
    <property type="match status" value="1"/>
</dbReference>
<feature type="active site" description="Nucleophile" evidence="5">
    <location>
        <position position="113"/>
    </location>
</feature>
<evidence type="ECO:0000256" key="1">
    <source>
        <dbReference type="ARBA" id="ARBA00022487"/>
    </source>
</evidence>
<comment type="caution">
    <text evidence="7">The sequence shown here is derived from an EMBL/GenBank/DDBJ whole genome shotgun (WGS) entry which is preliminary data.</text>
</comment>
<feature type="binding site" evidence="5">
    <location>
        <begin position="113"/>
        <end position="114"/>
    </location>
    <ligand>
        <name>substrate</name>
    </ligand>
</feature>
<feature type="active site" evidence="5">
    <location>
        <position position="239"/>
    </location>
</feature>
<evidence type="ECO:0000313" key="7">
    <source>
        <dbReference type="EMBL" id="PWK51766.1"/>
    </source>
</evidence>
<evidence type="ECO:0000256" key="3">
    <source>
        <dbReference type="ARBA" id="ARBA00022756"/>
    </source>
</evidence>
<proteinExistence type="inferred from homology"/>
<dbReference type="HAMAP" id="MF_01260">
    <property type="entry name" value="Carboxylester"/>
    <property type="match status" value="1"/>
</dbReference>
<gene>
    <name evidence="5" type="primary">bioH</name>
    <name evidence="7" type="ORF">C8D97_10581</name>
</gene>
<organism evidence="7 8">
    <name type="scientific">Pleionea mediterranea</name>
    <dbReference type="NCBI Taxonomy" id="523701"/>
    <lineage>
        <taxon>Bacteria</taxon>
        <taxon>Pseudomonadati</taxon>
        <taxon>Pseudomonadota</taxon>
        <taxon>Gammaproteobacteria</taxon>
        <taxon>Oceanospirillales</taxon>
        <taxon>Pleioneaceae</taxon>
        <taxon>Pleionea</taxon>
    </lineage>
</organism>
<dbReference type="PANTHER" id="PTHR43798:SF31">
    <property type="entry name" value="AB HYDROLASE SUPERFAMILY PROTEIN YCLE"/>
    <property type="match status" value="1"/>
</dbReference>
<comment type="pathway">
    <text evidence="5">Cofactor biosynthesis; biotin biosynthesis.</text>
</comment>
<dbReference type="InterPro" id="IPR029058">
    <property type="entry name" value="AB_hydrolase_fold"/>
</dbReference>
<dbReference type="EC" id="3.1.1.85" evidence="5"/>
<keyword evidence="4 5" id="KW-0378">Hydrolase</keyword>
<keyword evidence="3 5" id="KW-0093">Biotin biosynthesis</keyword>
<dbReference type="NCBIfam" id="TIGR01738">
    <property type="entry name" value="bioH"/>
    <property type="match status" value="1"/>
</dbReference>
<dbReference type="Gene3D" id="3.40.50.1820">
    <property type="entry name" value="alpha/beta hydrolase"/>
    <property type="match status" value="1"/>
</dbReference>
<evidence type="ECO:0000259" key="6">
    <source>
        <dbReference type="Pfam" id="PF00561"/>
    </source>
</evidence>
<dbReference type="EMBL" id="QGGU01000005">
    <property type="protein sequence ID" value="PWK51766.1"/>
    <property type="molecule type" value="Genomic_DNA"/>
</dbReference>
<comment type="subunit">
    <text evidence="5">Monomer.</text>
</comment>
<evidence type="ECO:0000256" key="5">
    <source>
        <dbReference type="HAMAP-Rule" id="MF_01260"/>
    </source>
</evidence>
<feature type="binding site" evidence="5">
    <location>
        <begin position="175"/>
        <end position="179"/>
    </location>
    <ligand>
        <name>substrate</name>
    </ligand>
</feature>
<dbReference type="InterPro" id="IPR010076">
    <property type="entry name" value="BioH"/>
</dbReference>
<dbReference type="InterPro" id="IPR050266">
    <property type="entry name" value="AB_hydrolase_sf"/>
</dbReference>
<dbReference type="SUPFAM" id="SSF53474">
    <property type="entry name" value="alpha/beta-Hydrolases"/>
    <property type="match status" value="1"/>
</dbReference>
<dbReference type="InterPro" id="IPR000073">
    <property type="entry name" value="AB_hydrolase_1"/>
</dbReference>
<keyword evidence="8" id="KW-1185">Reference proteome</keyword>
<name>A0A316FVS1_9GAMM</name>
<sequence length="290" mass="32616">MHVCHNGGARIGHTIKPDILFEPTDEVNLAMALQPYFEQVGSGPDLVLLHGWGVHGGIFESLYPALSQHFRITNIDLPGFGRSPMPNDDYTIEMMAQQLLKVIPEKAHYLGWSMGGLLATYLACHHPERVNKLITVGSNPHFLVRDDWPYAMQPKVMENFVTLLEEDYETTLIRFLVIQTLGSETQKQDVQKLKETVFVHGRPAKKALRGGLNVLKQVDLRQQVGELSHSILRIYGRLDSLVPVKAADKISALMPNSDQLIFRKASHAPFLSHQSKFCDAVISFLEQINE</sequence>
<dbReference type="GO" id="GO:0009102">
    <property type="term" value="P:biotin biosynthetic process"/>
    <property type="evidence" value="ECO:0007669"/>
    <property type="project" value="UniProtKB-UniRule"/>
</dbReference>
<dbReference type="PANTHER" id="PTHR43798">
    <property type="entry name" value="MONOACYLGLYCEROL LIPASE"/>
    <property type="match status" value="1"/>
</dbReference>
<protein>
    <recommendedName>
        <fullName evidence="5">Pimeloyl-[acyl-carrier protein] methyl ester esterase</fullName>
        <ecNumber evidence="5">3.1.1.85</ecNumber>
    </recommendedName>
    <alternativeName>
        <fullName evidence="5">Biotin synthesis protein BioH</fullName>
    </alternativeName>
    <alternativeName>
        <fullName evidence="5">Carboxylesterase BioH</fullName>
    </alternativeName>
</protein>
<evidence type="ECO:0000256" key="4">
    <source>
        <dbReference type="ARBA" id="ARBA00022801"/>
    </source>
</evidence>
<reference evidence="7 8" key="1">
    <citation type="submission" date="2018-05" db="EMBL/GenBank/DDBJ databases">
        <title>Genomic Encyclopedia of Type Strains, Phase IV (KMG-IV): sequencing the most valuable type-strain genomes for metagenomic binning, comparative biology and taxonomic classification.</title>
        <authorList>
            <person name="Goeker M."/>
        </authorList>
    </citation>
    <scope>NUCLEOTIDE SEQUENCE [LARGE SCALE GENOMIC DNA]</scope>
    <source>
        <strain evidence="7 8">DSM 25350</strain>
    </source>
</reference>
<feature type="domain" description="AB hydrolase-1" evidence="6">
    <location>
        <begin position="46"/>
        <end position="273"/>
    </location>
</feature>
<evidence type="ECO:0000256" key="2">
    <source>
        <dbReference type="ARBA" id="ARBA00022490"/>
    </source>
</evidence>
<dbReference type="GO" id="GO:0090499">
    <property type="term" value="F:pimelyl-[acyl-carrier protein] methyl ester esterase activity"/>
    <property type="evidence" value="ECO:0007669"/>
    <property type="project" value="UniProtKB-EC"/>
</dbReference>
<dbReference type="AlphaFoldDB" id="A0A316FVS1"/>
<keyword evidence="2 5" id="KW-0963">Cytoplasm</keyword>
<keyword evidence="1 5" id="KW-0719">Serine esterase</keyword>
<evidence type="ECO:0000313" key="8">
    <source>
        <dbReference type="Proteomes" id="UP000245790"/>
    </source>
</evidence>
<comment type="function">
    <text evidence="5">The physiological role of BioH is to remove the methyl group introduced by BioC when the pimeloyl moiety is complete. It allows to synthesize pimeloyl-ACP via the fatty acid synthetic pathway through the hydrolysis of the ester bonds of pimeloyl-ACP esters.</text>
</comment>
<feature type="binding site" evidence="5">
    <location>
        <position position="267"/>
    </location>
    <ligand>
        <name>substrate</name>
    </ligand>
</feature>
<dbReference type="GO" id="GO:0016020">
    <property type="term" value="C:membrane"/>
    <property type="evidence" value="ECO:0007669"/>
    <property type="project" value="TreeGrafter"/>
</dbReference>